<accession>B3QPK5</accession>
<keyword evidence="3" id="KW-1185">Reference proteome</keyword>
<dbReference type="AlphaFoldDB" id="B3QPK5"/>
<protein>
    <recommendedName>
        <fullName evidence="4">Glycosyltransferase RgtA/B/C/D-like domain-containing protein</fullName>
    </recommendedName>
</protein>
<evidence type="ECO:0008006" key="4">
    <source>
        <dbReference type="Google" id="ProtNLM"/>
    </source>
</evidence>
<feature type="transmembrane region" description="Helical" evidence="1">
    <location>
        <begin position="255"/>
        <end position="276"/>
    </location>
</feature>
<organism evidence="2 3">
    <name type="scientific">Chlorobaculum parvum (strain DSM 263 / NCIMB 8327)</name>
    <name type="common">Chlorobium vibrioforme subsp. thiosulfatophilum</name>
    <dbReference type="NCBI Taxonomy" id="517417"/>
    <lineage>
        <taxon>Bacteria</taxon>
        <taxon>Pseudomonadati</taxon>
        <taxon>Chlorobiota</taxon>
        <taxon>Chlorobiia</taxon>
        <taxon>Chlorobiales</taxon>
        <taxon>Chlorobiaceae</taxon>
        <taxon>Chlorobaculum</taxon>
    </lineage>
</organism>
<keyword evidence="1" id="KW-0472">Membrane</keyword>
<dbReference type="STRING" id="517417.Cpar_1460"/>
<dbReference type="KEGG" id="cpc:Cpar_1460"/>
<dbReference type="HOGENOM" id="CLU_658399_0_0_10"/>
<sequence>MIQKKTVLTTVYSAIVICFILIFGIGVFAMTVEPDESCILMSTMKAFGIRFLPASAVEVPVLTSGGVHFVLHGLIALVWGENIFVHRLASLLVTGLLLGIVFKIIELRVKDRVLAAAGTALFVTAPGFLLQASLATAEIVATTIFLLGALYWVHFGHRSMGMAILGGVLFGLACATRMICLTMLPAILVWSAFVHRGARLIYPIIAIYVAIFVFIGFEAAYLYAFGDFSKSHLLATAGAAGLAPLYGGIIMRLNYLVVANGIIPVMAIVALLAWFISLLDNEKYDRKLLDLCSFLLLAGGVGWLVWVLKSPIPHIRYLWPAIPLLWLAAILLGLTILSRVRQDRTIMIAHSAIILMCAIQVLLNIRILAVGDSLALVYEDVRGSRLGTPGNYSRLEQTRMEWLLFWQLCLRPQASMP</sequence>
<feature type="transmembrane region" description="Helical" evidence="1">
    <location>
        <begin position="318"/>
        <end position="337"/>
    </location>
</feature>
<feature type="transmembrane region" description="Helical" evidence="1">
    <location>
        <begin position="165"/>
        <end position="188"/>
    </location>
</feature>
<dbReference type="Proteomes" id="UP000008811">
    <property type="component" value="Chromosome"/>
</dbReference>
<reference evidence="2" key="1">
    <citation type="submission" date="2008-06" db="EMBL/GenBank/DDBJ databases">
        <title>Complete sequence of Chlorobaculum parvum NCIB 8327.</title>
        <authorList>
            <consortium name="US DOE Joint Genome Institute"/>
            <person name="Lucas S."/>
            <person name="Copeland A."/>
            <person name="Lapidus A."/>
            <person name="Glavina del Rio T."/>
            <person name="Dalin E."/>
            <person name="Tice H."/>
            <person name="Bruce D."/>
            <person name="Goodwin L."/>
            <person name="Pitluck S."/>
            <person name="Schmutz J."/>
            <person name="Larimer F."/>
            <person name="Land M."/>
            <person name="Hauser L."/>
            <person name="Kyrpides N."/>
            <person name="Mikhailova N."/>
            <person name="Zhao F."/>
            <person name="Li T."/>
            <person name="Liu Z."/>
            <person name="Overmann J."/>
            <person name="Bryant D.A."/>
            <person name="Richardson P."/>
        </authorList>
    </citation>
    <scope>NUCLEOTIDE SEQUENCE [LARGE SCALE GENOMIC DNA]</scope>
    <source>
        <strain evidence="2">NCIB 8327</strain>
    </source>
</reference>
<feature type="transmembrane region" description="Helical" evidence="1">
    <location>
        <begin position="200"/>
        <end position="224"/>
    </location>
</feature>
<evidence type="ECO:0000256" key="1">
    <source>
        <dbReference type="SAM" id="Phobius"/>
    </source>
</evidence>
<feature type="transmembrane region" description="Helical" evidence="1">
    <location>
        <begin position="135"/>
        <end position="153"/>
    </location>
</feature>
<feature type="transmembrane region" description="Helical" evidence="1">
    <location>
        <begin position="112"/>
        <end position="129"/>
    </location>
</feature>
<dbReference type="RefSeq" id="WP_012502691.1">
    <property type="nucleotide sequence ID" value="NC_011027.1"/>
</dbReference>
<proteinExistence type="predicted"/>
<name>B3QPK5_CHLP8</name>
<gene>
    <name evidence="2" type="ordered locus">Cpar_1460</name>
</gene>
<feature type="transmembrane region" description="Helical" evidence="1">
    <location>
        <begin position="84"/>
        <end position="105"/>
    </location>
</feature>
<feature type="transmembrane region" description="Helical" evidence="1">
    <location>
        <begin position="349"/>
        <end position="369"/>
    </location>
</feature>
<evidence type="ECO:0000313" key="2">
    <source>
        <dbReference type="EMBL" id="ACF11858.1"/>
    </source>
</evidence>
<evidence type="ECO:0000313" key="3">
    <source>
        <dbReference type="Proteomes" id="UP000008811"/>
    </source>
</evidence>
<keyword evidence="1" id="KW-1133">Transmembrane helix</keyword>
<keyword evidence="1" id="KW-0812">Transmembrane</keyword>
<dbReference type="EMBL" id="CP001099">
    <property type="protein sequence ID" value="ACF11858.1"/>
    <property type="molecule type" value="Genomic_DNA"/>
</dbReference>
<feature type="transmembrane region" description="Helical" evidence="1">
    <location>
        <begin position="12"/>
        <end position="30"/>
    </location>
</feature>
<feature type="transmembrane region" description="Helical" evidence="1">
    <location>
        <begin position="288"/>
        <end position="306"/>
    </location>
</feature>
<feature type="transmembrane region" description="Helical" evidence="1">
    <location>
        <begin position="231"/>
        <end position="249"/>
    </location>
</feature>